<reference evidence="3" key="1">
    <citation type="journal article" date="2023" name="Proc. Natl. Acad. Sci. U.S.A.">
        <title>Genomic and structural basis for evolution of tropane alkaloid biosynthesis.</title>
        <authorList>
            <person name="Wanga Y.-J."/>
            <person name="Taina T."/>
            <person name="Yua J.-Y."/>
            <person name="Lia J."/>
            <person name="Xua B."/>
            <person name="Chenc J."/>
            <person name="D'Auriad J.C."/>
            <person name="Huanga J.-P."/>
            <person name="Huanga S.-X."/>
        </authorList>
    </citation>
    <scope>NUCLEOTIDE SEQUENCE [LARGE SCALE GENOMIC DNA]</scope>
    <source>
        <strain evidence="3">cv. KIB-2019</strain>
    </source>
</reference>
<organism evidence="2 3">
    <name type="scientific">Anisodus acutangulus</name>
    <dbReference type="NCBI Taxonomy" id="402998"/>
    <lineage>
        <taxon>Eukaryota</taxon>
        <taxon>Viridiplantae</taxon>
        <taxon>Streptophyta</taxon>
        <taxon>Embryophyta</taxon>
        <taxon>Tracheophyta</taxon>
        <taxon>Spermatophyta</taxon>
        <taxon>Magnoliopsida</taxon>
        <taxon>eudicotyledons</taxon>
        <taxon>Gunneridae</taxon>
        <taxon>Pentapetalae</taxon>
        <taxon>asterids</taxon>
        <taxon>lamiids</taxon>
        <taxon>Solanales</taxon>
        <taxon>Solanaceae</taxon>
        <taxon>Solanoideae</taxon>
        <taxon>Hyoscyameae</taxon>
        <taxon>Anisodus</taxon>
    </lineage>
</organism>
<keyword evidence="3" id="KW-1185">Reference proteome</keyword>
<evidence type="ECO:0000256" key="1">
    <source>
        <dbReference type="SAM" id="MobiDB-lite"/>
    </source>
</evidence>
<dbReference type="EMBL" id="JAJAGQ010000022">
    <property type="protein sequence ID" value="KAJ8529179.1"/>
    <property type="molecule type" value="Genomic_DNA"/>
</dbReference>
<evidence type="ECO:0000313" key="2">
    <source>
        <dbReference type="EMBL" id="KAJ8529179.1"/>
    </source>
</evidence>
<evidence type="ECO:0000313" key="3">
    <source>
        <dbReference type="Proteomes" id="UP001152561"/>
    </source>
</evidence>
<feature type="region of interest" description="Disordered" evidence="1">
    <location>
        <begin position="38"/>
        <end position="99"/>
    </location>
</feature>
<comment type="caution">
    <text evidence="2">The sequence shown here is derived from an EMBL/GenBank/DDBJ whole genome shotgun (WGS) entry which is preliminary data.</text>
</comment>
<name>A0A9Q1QVI0_9SOLA</name>
<feature type="compositionally biased region" description="Basic and acidic residues" evidence="1">
    <location>
        <begin position="60"/>
        <end position="74"/>
    </location>
</feature>
<proteinExistence type="predicted"/>
<gene>
    <name evidence="2" type="ORF">K7X08_036014</name>
</gene>
<dbReference type="Proteomes" id="UP001152561">
    <property type="component" value="Unassembled WGS sequence"/>
</dbReference>
<dbReference type="AlphaFoldDB" id="A0A9Q1QVI0"/>
<protein>
    <submittedName>
        <fullName evidence="2">Uncharacterized protein</fullName>
    </submittedName>
</protein>
<accession>A0A9Q1QVI0</accession>
<sequence>MGKMQSNQEDAVPKLASDGVLFSGPYILQSKPIIVKKWSPPAAKKQDPKPAQKENVQQFKAKENKIQKWVDKPKGNGQQVQSKPRQGDGEVAGQGVASTAQNVSTGWKTMTGKGMYKNASPIIHAPGATIYTNAYHILQQTGVHDENSSVGCELGQCSYVKEPGITPPNPIQ</sequence>